<proteinExistence type="predicted"/>
<sequence length="229" mass="25273">MPAVTSHQRDPKESELRAAEAELIEYFGSALGVRAQSYDGSAGVFDSSLLTSMGELPAAHRRLRHHGHRQHLAIHGKVARTLAVVSGFARNTLLRTYGPQDCSPRGALVRLRLRIGPEGPRGEARYSLLRVALGTHALRQAWNKKHDGDPTRDELVDLLEQLAGRPGGEIAGVRTEAEGVYQLAIAEYVFARRARLEEERREAAVAAAARAEYLDSLRRGRTRWIASRG</sequence>
<evidence type="ECO:0000313" key="1">
    <source>
        <dbReference type="EMBL" id="WXA96731.1"/>
    </source>
</evidence>
<evidence type="ECO:0000313" key="2">
    <source>
        <dbReference type="Proteomes" id="UP001379533"/>
    </source>
</evidence>
<organism evidence="1 2">
    <name type="scientific">Pendulispora brunnea</name>
    <dbReference type="NCBI Taxonomy" id="2905690"/>
    <lineage>
        <taxon>Bacteria</taxon>
        <taxon>Pseudomonadati</taxon>
        <taxon>Myxococcota</taxon>
        <taxon>Myxococcia</taxon>
        <taxon>Myxococcales</taxon>
        <taxon>Sorangiineae</taxon>
        <taxon>Pendulisporaceae</taxon>
        <taxon>Pendulispora</taxon>
    </lineage>
</organism>
<dbReference type="RefSeq" id="WP_394847347.1">
    <property type="nucleotide sequence ID" value="NZ_CP089982.1"/>
</dbReference>
<gene>
    <name evidence="1" type="ORF">LZC95_07765</name>
</gene>
<name>A0ABZ2KDQ0_9BACT</name>
<protein>
    <submittedName>
        <fullName evidence="1">Uncharacterized protein</fullName>
    </submittedName>
</protein>
<keyword evidence="2" id="KW-1185">Reference proteome</keyword>
<dbReference type="Proteomes" id="UP001379533">
    <property type="component" value="Chromosome"/>
</dbReference>
<dbReference type="EMBL" id="CP089982">
    <property type="protein sequence ID" value="WXA96731.1"/>
    <property type="molecule type" value="Genomic_DNA"/>
</dbReference>
<accession>A0ABZ2KDQ0</accession>
<reference evidence="1 2" key="1">
    <citation type="submission" date="2021-12" db="EMBL/GenBank/DDBJ databases">
        <title>Discovery of the Pendulisporaceae a myxobacterial family with distinct sporulation behavior and unique specialized metabolism.</title>
        <authorList>
            <person name="Garcia R."/>
            <person name="Popoff A."/>
            <person name="Bader C.D."/>
            <person name="Loehr J."/>
            <person name="Walesch S."/>
            <person name="Walt C."/>
            <person name="Boldt J."/>
            <person name="Bunk B."/>
            <person name="Haeckl F.J.F.P.J."/>
            <person name="Gunesch A.P."/>
            <person name="Birkelbach J."/>
            <person name="Nuebel U."/>
            <person name="Pietschmann T."/>
            <person name="Bach T."/>
            <person name="Mueller R."/>
        </authorList>
    </citation>
    <scope>NUCLEOTIDE SEQUENCE [LARGE SCALE GENOMIC DNA]</scope>
    <source>
        <strain evidence="1 2">MSr12523</strain>
    </source>
</reference>